<dbReference type="EMBL" id="LAZR01020705">
    <property type="protein sequence ID" value="KKL87933.1"/>
    <property type="molecule type" value="Genomic_DNA"/>
</dbReference>
<accession>A0A0F9FNY3</accession>
<dbReference type="Gene3D" id="2.40.30.20">
    <property type="match status" value="1"/>
</dbReference>
<feature type="non-terminal residue" evidence="1">
    <location>
        <position position="1"/>
    </location>
</feature>
<reference evidence="1" key="1">
    <citation type="journal article" date="2015" name="Nature">
        <title>Complex archaea that bridge the gap between prokaryotes and eukaryotes.</title>
        <authorList>
            <person name="Spang A."/>
            <person name="Saw J.H."/>
            <person name="Jorgensen S.L."/>
            <person name="Zaremba-Niedzwiedzka K."/>
            <person name="Martijn J."/>
            <person name="Lind A.E."/>
            <person name="van Eijk R."/>
            <person name="Schleper C."/>
            <person name="Guy L."/>
            <person name="Ettema T.J."/>
        </authorList>
    </citation>
    <scope>NUCLEOTIDE SEQUENCE</scope>
</reference>
<dbReference type="InterPro" id="IPR023366">
    <property type="entry name" value="ATP_synth_asu-like_sf"/>
</dbReference>
<dbReference type="AlphaFoldDB" id="A0A0F9FNY3"/>
<proteinExistence type="predicted"/>
<evidence type="ECO:0008006" key="2">
    <source>
        <dbReference type="Google" id="ProtNLM"/>
    </source>
</evidence>
<evidence type="ECO:0000313" key="1">
    <source>
        <dbReference type="EMBL" id="KKL87933.1"/>
    </source>
</evidence>
<comment type="caution">
    <text evidence="1">The sequence shown here is derived from an EMBL/GenBank/DDBJ whole genome shotgun (WGS) entry which is preliminary data.</text>
</comment>
<sequence>VITSTAHGLEDGEMVEIAGVLGNTAANGSFVVDSKADDTFQIVALDGSATTGNGDFDAGSPTGDITMEYPGNMTVHRMVRGADLGAISATGLHILAGSDVLSLYVANLDGITNLTVGAVSLSAFRIGD</sequence>
<name>A0A0F9FNY3_9ZZZZ</name>
<organism evidence="1">
    <name type="scientific">marine sediment metagenome</name>
    <dbReference type="NCBI Taxonomy" id="412755"/>
    <lineage>
        <taxon>unclassified sequences</taxon>
        <taxon>metagenomes</taxon>
        <taxon>ecological metagenomes</taxon>
    </lineage>
</organism>
<gene>
    <name evidence="1" type="ORF">LCGC14_1929830</name>
</gene>
<protein>
    <recommendedName>
        <fullName evidence="2">Ubiquitin-activating enzyme E1 FCCH domain-containing protein</fullName>
    </recommendedName>
</protein>